<dbReference type="NCBIfam" id="TIGR02485">
    <property type="entry name" value="CobZ_N-term"/>
    <property type="match status" value="1"/>
</dbReference>
<keyword evidence="4" id="KW-0560">Oxidoreductase</keyword>
<protein>
    <submittedName>
        <fullName evidence="6">Tricarballylate dehydrogenase</fullName>
    </submittedName>
</protein>
<keyword evidence="3" id="KW-0274">FAD</keyword>
<evidence type="ECO:0000256" key="4">
    <source>
        <dbReference type="ARBA" id="ARBA00023002"/>
    </source>
</evidence>
<gene>
    <name evidence="6" type="ORF">BLTE_14760</name>
</gene>
<name>A0A348FZQ8_9HYPH</name>
<dbReference type="PANTHER" id="PTHR43400">
    <property type="entry name" value="FUMARATE REDUCTASE"/>
    <property type="match status" value="1"/>
</dbReference>
<dbReference type="EMBL" id="AP018907">
    <property type="protein sequence ID" value="BBF92791.1"/>
    <property type="molecule type" value="Genomic_DNA"/>
</dbReference>
<dbReference type="InterPro" id="IPR012831">
    <property type="entry name" value="CobZ"/>
</dbReference>
<accession>A0A348FZQ8</accession>
<keyword evidence="7" id="KW-1185">Reference proteome</keyword>
<dbReference type="SUPFAM" id="SSF51905">
    <property type="entry name" value="FAD/NAD(P)-binding domain"/>
    <property type="match status" value="1"/>
</dbReference>
<dbReference type="Gene3D" id="3.90.700.10">
    <property type="entry name" value="Succinate dehydrogenase/fumarate reductase flavoprotein, catalytic domain"/>
    <property type="match status" value="1"/>
</dbReference>
<feature type="domain" description="FAD-dependent oxidoreductase 2 FAD-binding" evidence="5">
    <location>
        <begin position="7"/>
        <end position="413"/>
    </location>
</feature>
<organism evidence="6 7">
    <name type="scientific">Blastochloris tepida</name>
    <dbReference type="NCBI Taxonomy" id="2233851"/>
    <lineage>
        <taxon>Bacteria</taxon>
        <taxon>Pseudomonadati</taxon>
        <taxon>Pseudomonadota</taxon>
        <taxon>Alphaproteobacteria</taxon>
        <taxon>Hyphomicrobiales</taxon>
        <taxon>Blastochloridaceae</taxon>
        <taxon>Blastochloris</taxon>
    </lineage>
</organism>
<dbReference type="Pfam" id="PF00890">
    <property type="entry name" value="FAD_binding_2"/>
    <property type="match status" value="1"/>
</dbReference>
<evidence type="ECO:0000313" key="7">
    <source>
        <dbReference type="Proteomes" id="UP000266934"/>
    </source>
</evidence>
<evidence type="ECO:0000256" key="3">
    <source>
        <dbReference type="ARBA" id="ARBA00022827"/>
    </source>
</evidence>
<comment type="cofactor">
    <cofactor evidence="1">
        <name>FAD</name>
        <dbReference type="ChEBI" id="CHEBI:57692"/>
    </cofactor>
</comment>
<reference evidence="6 7" key="1">
    <citation type="submission" date="2018-08" db="EMBL/GenBank/DDBJ databases">
        <title>Complete genome sequencing of Blastochloris tepida GI.</title>
        <authorList>
            <person name="Tsukatani Y."/>
            <person name="Mori H."/>
        </authorList>
    </citation>
    <scope>NUCLEOTIDE SEQUENCE [LARGE SCALE GENOMIC DNA]</scope>
    <source>
        <strain evidence="6 7">GI</strain>
    </source>
</reference>
<dbReference type="Gene3D" id="3.50.50.60">
    <property type="entry name" value="FAD/NAD(P)-binding domain"/>
    <property type="match status" value="1"/>
</dbReference>
<dbReference type="PRINTS" id="PR00411">
    <property type="entry name" value="PNDRDTASEI"/>
</dbReference>
<dbReference type="KEGG" id="blag:BLTE_14760"/>
<dbReference type="PANTHER" id="PTHR43400:SF7">
    <property type="entry name" value="FAD-DEPENDENT OXIDOREDUCTASE 2 FAD BINDING DOMAIN-CONTAINING PROTEIN"/>
    <property type="match status" value="1"/>
</dbReference>
<dbReference type="InterPro" id="IPR036188">
    <property type="entry name" value="FAD/NAD-bd_sf"/>
</dbReference>
<evidence type="ECO:0000256" key="1">
    <source>
        <dbReference type="ARBA" id="ARBA00001974"/>
    </source>
</evidence>
<evidence type="ECO:0000313" key="6">
    <source>
        <dbReference type="EMBL" id="BBF92791.1"/>
    </source>
</evidence>
<evidence type="ECO:0000256" key="2">
    <source>
        <dbReference type="ARBA" id="ARBA00022630"/>
    </source>
</evidence>
<dbReference type="InterPro" id="IPR003953">
    <property type="entry name" value="FAD-dep_OxRdtase_2_FAD-bd"/>
</dbReference>
<dbReference type="SUPFAM" id="SSF56425">
    <property type="entry name" value="Succinate dehydrogenase/fumarate reductase flavoprotein, catalytic domain"/>
    <property type="match status" value="1"/>
</dbReference>
<proteinExistence type="predicted"/>
<dbReference type="Proteomes" id="UP000266934">
    <property type="component" value="Chromosome"/>
</dbReference>
<sequence length="439" mass="45370">MTILAPDVVVAGGGIAGLSAAIAARRAGASVLVAEAAPQALRGGNARHARNLRLMHDGPTDLMPGAYDEAEFLADLERVTEGETDRAVALRLIRASADIPAWLAGCGVSFQRPGGSLPPSRKTAYFLGGGKAVVNALYQEAARLGVTVWHEAELVDLTAEREPAIVIAYGGEPYTLRPGALVAAAGGHQADLDWLRRDFGPAAARFAIRGTPFDTGRALRLLLAAGARPAGAPGRGHLVAVDARGPRFDGGIVTRVEAIPFGLAIDRAGNRLDDEAADPARTHFAKWGRLLAERGDAVLILDAEGERRAPVPALEPIRAATLDDLAARLGLDAGALRAAMAAFNAKGGAARIATPPFAAIPMCPGLTFTHFGVEVDETMRVRMPDGEGAANLFAAGAIMAASVLGRGYLAGLGLTIAIASGRIAGEAAAQHSRSRDART</sequence>
<dbReference type="GO" id="GO:0016491">
    <property type="term" value="F:oxidoreductase activity"/>
    <property type="evidence" value="ECO:0007669"/>
    <property type="project" value="UniProtKB-KW"/>
</dbReference>
<evidence type="ECO:0000259" key="5">
    <source>
        <dbReference type="Pfam" id="PF00890"/>
    </source>
</evidence>
<dbReference type="InterPro" id="IPR027477">
    <property type="entry name" value="Succ_DH/fumarate_Rdtase_cat_sf"/>
</dbReference>
<dbReference type="RefSeq" id="WP_126398926.1">
    <property type="nucleotide sequence ID" value="NZ_AP018907.1"/>
</dbReference>
<keyword evidence="2" id="KW-0285">Flavoprotein</keyword>
<dbReference type="InterPro" id="IPR050315">
    <property type="entry name" value="FAD-oxidoreductase_2"/>
</dbReference>
<dbReference type="AlphaFoldDB" id="A0A348FZQ8"/>
<dbReference type="OrthoDB" id="3178130at2"/>